<evidence type="ECO:0000256" key="12">
    <source>
        <dbReference type="PIRSR" id="PIRSR605027-1"/>
    </source>
</evidence>
<dbReference type="PANTHER" id="PTHR10896">
    <property type="entry name" value="GALACTOSYLGALACTOSYLXYLOSYLPROTEIN 3-BETA-GLUCURONOSYLTRANSFERASE BETA-1,3-GLUCURONYLTRANSFERASE"/>
    <property type="match status" value="1"/>
</dbReference>
<evidence type="ECO:0000256" key="8">
    <source>
        <dbReference type="ARBA" id="ARBA00023034"/>
    </source>
</evidence>
<accession>A0AAX6GJZ6</accession>
<evidence type="ECO:0000256" key="4">
    <source>
        <dbReference type="ARBA" id="ARBA00022679"/>
    </source>
</evidence>
<dbReference type="EMBL" id="JANAVB010019200">
    <property type="protein sequence ID" value="KAJ6828541.1"/>
    <property type="molecule type" value="Genomic_DNA"/>
</dbReference>
<keyword evidence="3" id="KW-0328">Glycosyltransferase</keyword>
<evidence type="ECO:0000256" key="6">
    <source>
        <dbReference type="ARBA" id="ARBA00022968"/>
    </source>
</evidence>
<keyword evidence="6 15" id="KW-0735">Signal-anchor</keyword>
<reference evidence="17" key="2">
    <citation type="submission" date="2023-04" db="EMBL/GenBank/DDBJ databases">
        <authorList>
            <person name="Bruccoleri R.E."/>
            <person name="Oakeley E.J."/>
            <person name="Faust A.-M."/>
            <person name="Dessus-Babus S."/>
            <person name="Altorfer M."/>
            <person name="Burckhardt D."/>
            <person name="Oertli M."/>
            <person name="Naumann U."/>
            <person name="Petersen F."/>
            <person name="Wong J."/>
        </authorList>
    </citation>
    <scope>NUCLEOTIDE SEQUENCE</scope>
    <source>
        <strain evidence="17">GSM-AAB239-AS_SAM_17_03QT</strain>
        <tissue evidence="17">Leaf</tissue>
    </source>
</reference>
<dbReference type="InterPro" id="IPR029044">
    <property type="entry name" value="Nucleotide-diphossugar_trans"/>
</dbReference>
<evidence type="ECO:0000256" key="2">
    <source>
        <dbReference type="ARBA" id="ARBA00007706"/>
    </source>
</evidence>
<dbReference type="GO" id="GO:0042285">
    <property type="term" value="F:xylosyltransferase activity"/>
    <property type="evidence" value="ECO:0007669"/>
    <property type="project" value="TreeGrafter"/>
</dbReference>
<keyword evidence="13" id="KW-0464">Manganese</keyword>
<dbReference type="Gene3D" id="3.90.550.10">
    <property type="entry name" value="Spore Coat Polysaccharide Biosynthesis Protein SpsA, Chain A"/>
    <property type="match status" value="1"/>
</dbReference>
<evidence type="ECO:0000256" key="13">
    <source>
        <dbReference type="PIRSR" id="PIRSR605027-3"/>
    </source>
</evidence>
<feature type="transmembrane region" description="Helical" evidence="15">
    <location>
        <begin position="77"/>
        <end position="98"/>
    </location>
</feature>
<dbReference type="GO" id="GO:0015018">
    <property type="term" value="F:galactosylgalactosylxylosylprotein 3-beta-glucuronosyltransferase activity"/>
    <property type="evidence" value="ECO:0007669"/>
    <property type="project" value="InterPro"/>
</dbReference>
<evidence type="ECO:0000256" key="3">
    <source>
        <dbReference type="ARBA" id="ARBA00022676"/>
    </source>
</evidence>
<dbReference type="EC" id="2.4.-.-" evidence="15"/>
<dbReference type="SUPFAM" id="SSF53448">
    <property type="entry name" value="Nucleotide-diphospho-sugar transferases"/>
    <property type="match status" value="1"/>
</dbReference>
<dbReference type="FunFam" id="3.90.550.10:FF:000064">
    <property type="entry name" value="Glycosyltransferases"/>
    <property type="match status" value="1"/>
</dbReference>
<evidence type="ECO:0000256" key="16">
    <source>
        <dbReference type="SAM" id="MobiDB-lite"/>
    </source>
</evidence>
<comment type="cofactor">
    <cofactor evidence="13">
        <name>Mn(2+)</name>
        <dbReference type="ChEBI" id="CHEBI:29035"/>
    </cofactor>
</comment>
<sequence>MRSARRGSFTRQQDGDLGFDPHSPPKSAQSRNRFADYLGSLTAVDRIRAGLSVGLLRRSSRIAERSKSKWLQVKPKLLHLFLCFALGAFVSFAMLVSVDVSQDSPFSFEEEVLLLGKSPPKVNRSFDAMAKLEAKVEVTGAPNALPVSYDVAPSRKLLIIVTPTYVRPFQAHYLNRLAQTLRMVPPPLLWIVVEMPSQSSETTEVLGETGVMYRHLVCKKNLTGIRNREVHQRNVALSHIEKYQLDGIVHFADDDRVYSVELFDQMRKIRRLGTWPVAILTESKNTLTLEGPVCNGSQVIGWHTNQRSKLSRRFHVDMSGFAFNSTILWDPKRWRRPTLDRIRQHDAVKEGFRETKFVEHLVEDESQMEGLPSDCSRIMAWHLHAEAPRIFHAKGWLLQKNLEIVAPLT</sequence>
<name>A0AAX6GJZ6_IRIPA</name>
<feature type="site" description="Interaction with galactose moiety of substrate glycoprotein" evidence="14">
    <location>
        <position position="290"/>
    </location>
</feature>
<dbReference type="GO" id="GO:0000139">
    <property type="term" value="C:Golgi membrane"/>
    <property type="evidence" value="ECO:0007669"/>
    <property type="project" value="UniProtKB-SubCell"/>
</dbReference>
<keyword evidence="10" id="KW-0325">Glycoprotein</keyword>
<proteinExistence type="inferred from homology"/>
<dbReference type="CDD" id="cd00218">
    <property type="entry name" value="GlcAT-I"/>
    <property type="match status" value="1"/>
</dbReference>
<evidence type="ECO:0000256" key="9">
    <source>
        <dbReference type="ARBA" id="ARBA00023136"/>
    </source>
</evidence>
<dbReference type="GO" id="GO:0010417">
    <property type="term" value="P:glucuronoxylan biosynthetic process"/>
    <property type="evidence" value="ECO:0007669"/>
    <property type="project" value="TreeGrafter"/>
</dbReference>
<dbReference type="InterPro" id="IPR005027">
    <property type="entry name" value="Glyco_trans_43"/>
</dbReference>
<feature type="region of interest" description="Disordered" evidence="16">
    <location>
        <begin position="1"/>
        <end position="29"/>
    </location>
</feature>
<dbReference type="PANTHER" id="PTHR10896:SF20">
    <property type="entry name" value="BETA-1,4-XYLOSYLTRANSFERASE IRX9L-RELATED"/>
    <property type="match status" value="1"/>
</dbReference>
<keyword evidence="11 15" id="KW-0961">Cell wall biogenesis/degradation</keyword>
<keyword evidence="9 15" id="KW-0472">Membrane</keyword>
<keyword evidence="5 15" id="KW-0812">Transmembrane</keyword>
<reference evidence="17" key="1">
    <citation type="journal article" date="2023" name="GigaByte">
        <title>Genome assembly of the bearded iris, Iris pallida Lam.</title>
        <authorList>
            <person name="Bruccoleri R.E."/>
            <person name="Oakeley E.J."/>
            <person name="Faust A.M.E."/>
            <person name="Altorfer M."/>
            <person name="Dessus-Babus S."/>
            <person name="Burckhardt D."/>
            <person name="Oertli M."/>
            <person name="Naumann U."/>
            <person name="Petersen F."/>
            <person name="Wong J."/>
        </authorList>
    </citation>
    <scope>NUCLEOTIDE SEQUENCE</scope>
    <source>
        <strain evidence="17">GSM-AAB239-AS_SAM_17_03QT</strain>
    </source>
</reference>
<comment type="similarity">
    <text evidence="2 15">Belongs to the glycosyltransferase 43 family.</text>
</comment>
<gene>
    <name evidence="17" type="ORF">M6B38_362280</name>
</gene>
<evidence type="ECO:0000256" key="7">
    <source>
        <dbReference type="ARBA" id="ARBA00022989"/>
    </source>
</evidence>
<keyword evidence="18" id="KW-1185">Reference proteome</keyword>
<comment type="function">
    <text evidence="15">Involved in the synthesis of glucuronoxylan hemicellulose in secondary cell walls.</text>
</comment>
<comment type="caution">
    <text evidence="17">The sequence shown here is derived from an EMBL/GenBank/DDBJ whole genome shotgun (WGS) entry which is preliminary data.</text>
</comment>
<feature type="active site" description="Proton donor/acceptor" evidence="12">
    <location>
        <position position="354"/>
    </location>
</feature>
<organism evidence="17 18">
    <name type="scientific">Iris pallida</name>
    <name type="common">Sweet iris</name>
    <dbReference type="NCBI Taxonomy" id="29817"/>
    <lineage>
        <taxon>Eukaryota</taxon>
        <taxon>Viridiplantae</taxon>
        <taxon>Streptophyta</taxon>
        <taxon>Embryophyta</taxon>
        <taxon>Tracheophyta</taxon>
        <taxon>Spermatophyta</taxon>
        <taxon>Magnoliopsida</taxon>
        <taxon>Liliopsida</taxon>
        <taxon>Asparagales</taxon>
        <taxon>Iridaceae</taxon>
        <taxon>Iridoideae</taxon>
        <taxon>Irideae</taxon>
        <taxon>Iris</taxon>
    </lineage>
</organism>
<evidence type="ECO:0000256" key="1">
    <source>
        <dbReference type="ARBA" id="ARBA00004323"/>
    </source>
</evidence>
<dbReference type="GO" id="GO:0071555">
    <property type="term" value="P:cell wall organization"/>
    <property type="evidence" value="ECO:0007669"/>
    <property type="project" value="UniProtKB-KW"/>
</dbReference>
<dbReference type="GO" id="GO:0009834">
    <property type="term" value="P:plant-type secondary cell wall biogenesis"/>
    <property type="evidence" value="ECO:0007669"/>
    <property type="project" value="TreeGrafter"/>
</dbReference>
<keyword evidence="13" id="KW-0479">Metal-binding</keyword>
<evidence type="ECO:0000256" key="14">
    <source>
        <dbReference type="PIRSR" id="PIRSR605027-4"/>
    </source>
</evidence>
<comment type="subcellular location">
    <subcellularLocation>
        <location evidence="1 15">Golgi apparatus membrane</location>
        <topology evidence="1 15">Single-pass type II membrane protein</topology>
    </subcellularLocation>
</comment>
<evidence type="ECO:0000256" key="10">
    <source>
        <dbReference type="ARBA" id="ARBA00023180"/>
    </source>
</evidence>
<evidence type="ECO:0000313" key="17">
    <source>
        <dbReference type="EMBL" id="KAJ6828541.1"/>
    </source>
</evidence>
<protein>
    <recommendedName>
        <fullName evidence="15">Glycosyltransferases</fullName>
        <ecNumber evidence="15">2.4.-.-</ecNumber>
    </recommendedName>
</protein>
<keyword evidence="4 15" id="KW-0808">Transferase</keyword>
<keyword evidence="7 15" id="KW-1133">Transmembrane helix</keyword>
<dbReference type="AlphaFoldDB" id="A0AAX6GJZ6"/>
<evidence type="ECO:0000256" key="5">
    <source>
        <dbReference type="ARBA" id="ARBA00022692"/>
    </source>
</evidence>
<feature type="binding site" evidence="13">
    <location>
        <position position="255"/>
    </location>
    <ligand>
        <name>Mn(2+)</name>
        <dbReference type="ChEBI" id="CHEBI:29035"/>
    </ligand>
</feature>
<evidence type="ECO:0000313" key="18">
    <source>
        <dbReference type="Proteomes" id="UP001140949"/>
    </source>
</evidence>
<dbReference type="GO" id="GO:0046872">
    <property type="term" value="F:metal ion binding"/>
    <property type="evidence" value="ECO:0007669"/>
    <property type="project" value="UniProtKB-KW"/>
</dbReference>
<keyword evidence="8 15" id="KW-0333">Golgi apparatus</keyword>
<dbReference type="Proteomes" id="UP001140949">
    <property type="component" value="Unassembled WGS sequence"/>
</dbReference>
<dbReference type="Pfam" id="PF03360">
    <property type="entry name" value="Glyco_transf_43"/>
    <property type="match status" value="1"/>
</dbReference>
<evidence type="ECO:0000256" key="11">
    <source>
        <dbReference type="ARBA" id="ARBA00023316"/>
    </source>
</evidence>
<evidence type="ECO:0000256" key="15">
    <source>
        <dbReference type="RuleBase" id="RU363127"/>
    </source>
</evidence>